<accession>A0A6L8MYY1</accession>
<organism evidence="1 2">
    <name type="scientific">Streptococcus suis</name>
    <dbReference type="NCBI Taxonomy" id="1307"/>
    <lineage>
        <taxon>Bacteria</taxon>
        <taxon>Bacillati</taxon>
        <taxon>Bacillota</taxon>
        <taxon>Bacilli</taxon>
        <taxon>Lactobacillales</taxon>
        <taxon>Streptococcaceae</taxon>
        <taxon>Streptococcus</taxon>
    </lineage>
</organism>
<name>A0A6L8MYY1_STRSU</name>
<dbReference type="Proteomes" id="UP000483765">
    <property type="component" value="Unassembled WGS sequence"/>
</dbReference>
<dbReference type="EMBL" id="WNXH01000016">
    <property type="protein sequence ID" value="MYN70376.1"/>
    <property type="molecule type" value="Genomic_DNA"/>
</dbReference>
<dbReference type="Pfam" id="PF14253">
    <property type="entry name" value="AbiH"/>
    <property type="match status" value="1"/>
</dbReference>
<comment type="caution">
    <text evidence="1">The sequence shown here is derived from an EMBL/GenBank/DDBJ whole genome shotgun (WGS) entry which is preliminary data.</text>
</comment>
<reference evidence="1 2" key="1">
    <citation type="submission" date="2019-11" db="EMBL/GenBank/DDBJ databases">
        <title>Divergent Streptococcus suis from cattle.</title>
        <authorList>
            <person name="Williamson C."/>
        </authorList>
    </citation>
    <scope>NUCLEOTIDE SEQUENCE [LARGE SCALE GENOMIC DNA]</scope>
    <source>
        <strain evidence="1 2">10-36905</strain>
    </source>
</reference>
<sequence length="434" mass="51471">MTDNQQVATELFVVGNGLDLQCGLETTYENFLKYVFSQKKSELSIDTEEIDLSIVADRFENRFDFYSTNWFEHSGKEVYSFVNIWYQIFLHEKMLENRNWSNVESMIAHYLKEEHLIYNIASVIKSKKRKSAYLGKQTVYKVPNMQGSQTNFIAKLAYVLVKKDLVFLQLPETESYQKIQEIYNNVVEFELDNIQSLVADVLLHELNELEYDFQCFLRYRLSETSNYDEKINTLLRRMVDPEKDMFTAVPTPYHLLSFNYSSLWSQMFRPKFSPVKFLDVHGKIPDNEGLRFSNIIFGVDHSLFQASELEYRFTKTYRTLKSYTQGFEKIGEGRDIYTKDIQTIKFYGHSLAEADYAYFQQLFDYYDLYSNPNLSLIFFYSIYDKSKSHEIEHEQIMAISRLIEKYGQTLDNKDHGKNLLTRLIQTKRLQMIKI</sequence>
<dbReference type="InterPro" id="IPR025935">
    <property type="entry name" value="AbiH"/>
</dbReference>
<evidence type="ECO:0000313" key="2">
    <source>
        <dbReference type="Proteomes" id="UP000483765"/>
    </source>
</evidence>
<dbReference type="RefSeq" id="WP_160864473.1">
    <property type="nucleotide sequence ID" value="NZ_WNXH01000016.1"/>
</dbReference>
<evidence type="ECO:0008006" key="3">
    <source>
        <dbReference type="Google" id="ProtNLM"/>
    </source>
</evidence>
<dbReference type="AlphaFoldDB" id="A0A6L8MYY1"/>
<proteinExistence type="predicted"/>
<protein>
    <recommendedName>
        <fullName evidence="3">Bacteriophage abortive infection AbiH</fullName>
    </recommendedName>
</protein>
<evidence type="ECO:0000313" key="1">
    <source>
        <dbReference type="EMBL" id="MYN70376.1"/>
    </source>
</evidence>
<gene>
    <name evidence="1" type="ORF">GLP18_09195</name>
</gene>